<dbReference type="STRING" id="592028.GCWU000321_01229"/>
<reference evidence="1" key="1">
    <citation type="submission" date="2009-09" db="EMBL/GenBank/DDBJ databases">
        <authorList>
            <person name="Weinstock G."/>
            <person name="Sodergren E."/>
            <person name="Clifton S."/>
            <person name="Fulton L."/>
            <person name="Fulton B."/>
            <person name="Courtney L."/>
            <person name="Fronick C."/>
            <person name="Harrison M."/>
            <person name="Strong C."/>
            <person name="Farmer C."/>
            <person name="Delahaunty K."/>
            <person name="Markovic C."/>
            <person name="Hall O."/>
            <person name="Minx P."/>
            <person name="Tomlinson C."/>
            <person name="Mitreva M."/>
            <person name="Nelson J."/>
            <person name="Hou S."/>
            <person name="Wollam A."/>
            <person name="Pepin K.H."/>
            <person name="Johnson M."/>
            <person name="Bhonagiri V."/>
            <person name="Nash W.E."/>
            <person name="Warren W."/>
            <person name="Chinwalla A."/>
            <person name="Mardis E.R."/>
            <person name="Wilson R.K."/>
        </authorList>
    </citation>
    <scope>NUCLEOTIDE SEQUENCE [LARGE SCALE GENOMIC DNA]</scope>
    <source>
        <strain evidence="1">DSM 15470</strain>
    </source>
</reference>
<name>C9LNV5_9FIRM</name>
<accession>C9LNV5</accession>
<evidence type="ECO:0000313" key="2">
    <source>
        <dbReference type="Proteomes" id="UP000004736"/>
    </source>
</evidence>
<evidence type="ECO:0000313" key="1">
    <source>
        <dbReference type="EMBL" id="EEW97241.1"/>
    </source>
</evidence>
<keyword evidence="2" id="KW-1185">Reference proteome</keyword>
<dbReference type="EMBL" id="ACIM02000001">
    <property type="protein sequence ID" value="EEW97241.1"/>
    <property type="molecule type" value="Genomic_DNA"/>
</dbReference>
<sequence length="95" mass="10628">MVQERMIKEMKFMTAANHYTPAESERRGAAGSRLPMKRFFGRMTAELKESKAVLLVWGAFCTMLTVSSAIDPLGGEMVRQDRSVPVVTGNTFIKE</sequence>
<dbReference type="AlphaFoldDB" id="C9LNV5"/>
<gene>
    <name evidence="1" type="ORF">GCWU000321_01229</name>
</gene>
<proteinExistence type="predicted"/>
<dbReference type="Proteomes" id="UP000004736">
    <property type="component" value="Unassembled WGS sequence"/>
</dbReference>
<organism evidence="1 2">
    <name type="scientific">Dialister invisus DSM 15470</name>
    <dbReference type="NCBI Taxonomy" id="592028"/>
    <lineage>
        <taxon>Bacteria</taxon>
        <taxon>Bacillati</taxon>
        <taxon>Bacillota</taxon>
        <taxon>Negativicutes</taxon>
        <taxon>Veillonellales</taxon>
        <taxon>Veillonellaceae</taxon>
        <taxon>Dialister</taxon>
    </lineage>
</organism>
<comment type="caution">
    <text evidence="1">The sequence shown here is derived from an EMBL/GenBank/DDBJ whole genome shotgun (WGS) entry which is preliminary data.</text>
</comment>
<protein>
    <submittedName>
        <fullName evidence="1">Uncharacterized protein</fullName>
    </submittedName>
</protein>
<dbReference type="HOGENOM" id="CLU_2368344_0_0_9"/>